<gene>
    <name evidence="2" type="ORF">ACFQ1S_34575</name>
</gene>
<feature type="region of interest" description="Disordered" evidence="1">
    <location>
        <begin position="34"/>
        <end position="71"/>
    </location>
</feature>
<keyword evidence="3" id="KW-1185">Reference proteome</keyword>
<comment type="caution">
    <text evidence="2">The sequence shown here is derived from an EMBL/GenBank/DDBJ whole genome shotgun (WGS) entry which is preliminary data.</text>
</comment>
<evidence type="ECO:0000256" key="1">
    <source>
        <dbReference type="SAM" id="MobiDB-lite"/>
    </source>
</evidence>
<evidence type="ECO:0000313" key="3">
    <source>
        <dbReference type="Proteomes" id="UP001597045"/>
    </source>
</evidence>
<evidence type="ECO:0008006" key="4">
    <source>
        <dbReference type="Google" id="ProtNLM"/>
    </source>
</evidence>
<accession>A0ABW3MHQ6</accession>
<organism evidence="2 3">
    <name type="scientific">Kibdelosporangium lantanae</name>
    <dbReference type="NCBI Taxonomy" id="1497396"/>
    <lineage>
        <taxon>Bacteria</taxon>
        <taxon>Bacillati</taxon>
        <taxon>Actinomycetota</taxon>
        <taxon>Actinomycetes</taxon>
        <taxon>Pseudonocardiales</taxon>
        <taxon>Pseudonocardiaceae</taxon>
        <taxon>Kibdelosporangium</taxon>
    </lineage>
</organism>
<sequence>MSALQKLKAYFGMVPADDEDYEVDDDRYQSYRSDGYRSEYADDDYSPYPERGARRRRSGYRDDVAEDEDTGMECEKCGSARENCRTGW</sequence>
<protein>
    <recommendedName>
        <fullName evidence="4">Cell division protein SepF</fullName>
    </recommendedName>
</protein>
<evidence type="ECO:0000313" key="2">
    <source>
        <dbReference type="EMBL" id="MFD1050288.1"/>
    </source>
</evidence>
<dbReference type="EMBL" id="JBHTIS010002735">
    <property type="protein sequence ID" value="MFD1050288.1"/>
    <property type="molecule type" value="Genomic_DNA"/>
</dbReference>
<dbReference type="Proteomes" id="UP001597045">
    <property type="component" value="Unassembled WGS sequence"/>
</dbReference>
<proteinExistence type="predicted"/>
<name>A0ABW3MHQ6_9PSEU</name>
<reference evidence="3" key="1">
    <citation type="journal article" date="2019" name="Int. J. Syst. Evol. Microbiol.">
        <title>The Global Catalogue of Microorganisms (GCM) 10K type strain sequencing project: providing services to taxonomists for standard genome sequencing and annotation.</title>
        <authorList>
            <consortium name="The Broad Institute Genomics Platform"/>
            <consortium name="The Broad Institute Genome Sequencing Center for Infectious Disease"/>
            <person name="Wu L."/>
            <person name="Ma J."/>
        </authorList>
    </citation>
    <scope>NUCLEOTIDE SEQUENCE [LARGE SCALE GENOMIC DNA]</scope>
    <source>
        <strain evidence="3">JCM 31486</strain>
    </source>
</reference>